<protein>
    <submittedName>
        <fullName evidence="1">Uncharacterized protein</fullName>
    </submittedName>
</protein>
<reference evidence="1" key="1">
    <citation type="journal article" date="2019" name="Environ. Microbiol.">
        <title>Fungal ecological strategies reflected in gene transcription - a case study of two litter decomposers.</title>
        <authorList>
            <person name="Barbi F."/>
            <person name="Kohler A."/>
            <person name="Barry K."/>
            <person name="Baskaran P."/>
            <person name="Daum C."/>
            <person name="Fauchery L."/>
            <person name="Ihrmark K."/>
            <person name="Kuo A."/>
            <person name="LaButti K."/>
            <person name="Lipzen A."/>
            <person name="Morin E."/>
            <person name="Grigoriev I.V."/>
            <person name="Henrissat B."/>
            <person name="Lindahl B."/>
            <person name="Martin F."/>
        </authorList>
    </citation>
    <scope>NUCLEOTIDE SEQUENCE</scope>
    <source>
        <strain evidence="1">JB14</strain>
    </source>
</reference>
<proteinExistence type="predicted"/>
<dbReference type="Proteomes" id="UP000799118">
    <property type="component" value="Unassembled WGS sequence"/>
</dbReference>
<dbReference type="OrthoDB" id="2894060at2759"/>
<accession>A0A6A4HIF7</accession>
<sequence>MVLQDSPFANGLNTSKFSINLYFATGNPNVKTGASGLGTLTEGNGTRIVQLSELTSNASAYMPVEDPSVVTVSPLTTYTIDMTYYVFRCQNCSLMEGHDKNNKNRKMVDIDLMFSMDQPEFINPETSYSTMFPVTSSLNIGKVRKNLDDLVVKDYDELLRDASL</sequence>
<name>A0A6A4HIF7_9AGAR</name>
<evidence type="ECO:0000313" key="1">
    <source>
        <dbReference type="EMBL" id="KAE9397753.1"/>
    </source>
</evidence>
<dbReference type="EMBL" id="ML769492">
    <property type="protein sequence ID" value="KAE9397753.1"/>
    <property type="molecule type" value="Genomic_DNA"/>
</dbReference>
<keyword evidence="2" id="KW-1185">Reference proteome</keyword>
<organism evidence="1 2">
    <name type="scientific">Gymnopus androsaceus JB14</name>
    <dbReference type="NCBI Taxonomy" id="1447944"/>
    <lineage>
        <taxon>Eukaryota</taxon>
        <taxon>Fungi</taxon>
        <taxon>Dikarya</taxon>
        <taxon>Basidiomycota</taxon>
        <taxon>Agaricomycotina</taxon>
        <taxon>Agaricomycetes</taxon>
        <taxon>Agaricomycetidae</taxon>
        <taxon>Agaricales</taxon>
        <taxon>Marasmiineae</taxon>
        <taxon>Omphalotaceae</taxon>
        <taxon>Gymnopus</taxon>
    </lineage>
</organism>
<gene>
    <name evidence="1" type="ORF">BT96DRAFT_1020555</name>
</gene>
<evidence type="ECO:0000313" key="2">
    <source>
        <dbReference type="Proteomes" id="UP000799118"/>
    </source>
</evidence>
<dbReference type="AlphaFoldDB" id="A0A6A4HIF7"/>